<keyword evidence="2" id="KW-0442">Lipid degradation</keyword>
<dbReference type="SUPFAM" id="SSF52151">
    <property type="entry name" value="FabD/lysophospholipase-like"/>
    <property type="match status" value="1"/>
</dbReference>
<evidence type="ECO:0000256" key="3">
    <source>
        <dbReference type="SAM" id="MobiDB-lite"/>
    </source>
</evidence>
<keyword evidence="4" id="KW-1133">Transmembrane helix</keyword>
<dbReference type="EMBL" id="CP001359">
    <property type="protein sequence ID" value="ACL63917.1"/>
    <property type="molecule type" value="Genomic_DNA"/>
</dbReference>
<feature type="short sequence motif" description="GXSXG" evidence="2">
    <location>
        <begin position="46"/>
        <end position="50"/>
    </location>
</feature>
<dbReference type="GO" id="GO:0016042">
    <property type="term" value="P:lipid catabolic process"/>
    <property type="evidence" value="ECO:0007669"/>
    <property type="project" value="UniProtKB-UniRule"/>
</dbReference>
<proteinExistence type="predicted"/>
<evidence type="ECO:0000259" key="5">
    <source>
        <dbReference type="PROSITE" id="PS51635"/>
    </source>
</evidence>
<feature type="transmembrane region" description="Helical" evidence="4">
    <location>
        <begin position="163"/>
        <end position="182"/>
    </location>
</feature>
<dbReference type="KEGG" id="acp:A2cp1_0560"/>
<accession>B8JBZ5</accession>
<dbReference type="Proteomes" id="UP000007089">
    <property type="component" value="Chromosome"/>
</dbReference>
<dbReference type="InterPro" id="IPR002641">
    <property type="entry name" value="PNPLA_dom"/>
</dbReference>
<feature type="compositionally biased region" description="Basic and acidic residues" evidence="3">
    <location>
        <begin position="588"/>
        <end position="605"/>
    </location>
</feature>
<evidence type="ECO:0000313" key="6">
    <source>
        <dbReference type="EMBL" id="ACL63917.1"/>
    </source>
</evidence>
<keyword evidence="4 6" id="KW-0812">Transmembrane</keyword>
<keyword evidence="4" id="KW-0472">Membrane</keyword>
<dbReference type="InterPro" id="IPR016035">
    <property type="entry name" value="Acyl_Trfase/lysoPLipase"/>
</dbReference>
<evidence type="ECO:0000256" key="2">
    <source>
        <dbReference type="PROSITE-ProRule" id="PRU01161"/>
    </source>
</evidence>
<sequence>MQTGTTEAQGLLECDLVMKGGITSGVVYPLALVELARRYRFRSVGGSSAGAIAAAAAVAAEYGRQTGATADGAGFAGLAALPASLGERLPDGRSRLVSLFQPSRRTRPVLEALLGAARGRSAAGKVARALAPLVLAAPGCWVALAGLLLAGAVGALAARQEGAAAAMALALSAAAVLVLAALGAVAASAASALGAIAGNGLGVCSGFAPPGGDRPPPLTPWLHGLIQRLAGTREVLTLGDLERHGLRLEVTTTSVTHQRPFRLPLHPDDPVFFFREMEFRALFPAEVVDRLVEAGRAEEAERRARTDGRRVRLPAHDPSMVLFPRGPGLPVVVLARMSLSFPLLLGAVPLYGVDWTRKRNQRRRAAPELERAWFSDGGICSNIPIHFFDAALPTRPTFAIDLREQHPDHPLGAWLPANNASGIAQRWHRLGEGRAAPLRFLAAVVTTMQTWVDEMQLAAPGYRDRIVHVSHAADEGGLNLEMPPEVIERLAARGAAAGERLRDRFRWEDHRWIRFRSLLDVMQRYVAPTWTAHAPGTAGRAALLELLEAHRGRRGSYPVTGPQADCARAALEGVDRLVEATAATGGDLTERAPRPAPELRARPRV</sequence>
<gene>
    <name evidence="6" type="ordered locus">A2cp1_0560</name>
</gene>
<evidence type="ECO:0000313" key="7">
    <source>
        <dbReference type="Proteomes" id="UP000007089"/>
    </source>
</evidence>
<organism evidence="6 7">
    <name type="scientific">Anaeromyxobacter dehalogenans (strain ATCC BAA-258 / DSM 21875 / 2CP-1)</name>
    <dbReference type="NCBI Taxonomy" id="455488"/>
    <lineage>
        <taxon>Bacteria</taxon>
        <taxon>Pseudomonadati</taxon>
        <taxon>Myxococcota</taxon>
        <taxon>Myxococcia</taxon>
        <taxon>Myxococcales</taxon>
        <taxon>Cystobacterineae</taxon>
        <taxon>Anaeromyxobacteraceae</taxon>
        <taxon>Anaeromyxobacter</taxon>
    </lineage>
</organism>
<dbReference type="PROSITE" id="PS51635">
    <property type="entry name" value="PNPLA"/>
    <property type="match status" value="1"/>
</dbReference>
<feature type="short sequence motif" description="DGA/G" evidence="2">
    <location>
        <begin position="376"/>
        <end position="378"/>
    </location>
</feature>
<keyword evidence="7" id="KW-1185">Reference proteome</keyword>
<feature type="transmembrane region" description="Helical" evidence="4">
    <location>
        <begin position="130"/>
        <end position="157"/>
    </location>
</feature>
<keyword evidence="2" id="KW-0378">Hydrolase</keyword>
<dbReference type="HOGENOM" id="CLU_026844_0_0_7"/>
<keyword evidence="1 2" id="KW-0443">Lipid metabolism</keyword>
<comment type="caution">
    <text evidence="2">Lacks conserved residue(s) required for the propagation of feature annotation.</text>
</comment>
<protein>
    <submittedName>
        <fullName evidence="6">Thermosensitive mutation transmembrane protein, SuhR</fullName>
    </submittedName>
</protein>
<feature type="active site" description="Nucleophile" evidence="2">
    <location>
        <position position="48"/>
    </location>
</feature>
<feature type="region of interest" description="Disordered" evidence="3">
    <location>
        <begin position="582"/>
        <end position="605"/>
    </location>
</feature>
<dbReference type="Gene3D" id="3.40.1090.10">
    <property type="entry name" value="Cytosolic phospholipase A2 catalytic domain"/>
    <property type="match status" value="1"/>
</dbReference>
<name>B8JBZ5_ANAD2</name>
<feature type="domain" description="PNPLA" evidence="5">
    <location>
        <begin position="16"/>
        <end position="389"/>
    </location>
</feature>
<dbReference type="AlphaFoldDB" id="B8JBZ5"/>
<feature type="active site" description="Proton acceptor" evidence="2">
    <location>
        <position position="376"/>
    </location>
</feature>
<dbReference type="RefSeq" id="WP_012631964.1">
    <property type="nucleotide sequence ID" value="NC_011891.1"/>
</dbReference>
<evidence type="ECO:0000256" key="4">
    <source>
        <dbReference type="SAM" id="Phobius"/>
    </source>
</evidence>
<dbReference type="GO" id="GO:0016787">
    <property type="term" value="F:hydrolase activity"/>
    <property type="evidence" value="ECO:0007669"/>
    <property type="project" value="UniProtKB-UniRule"/>
</dbReference>
<evidence type="ECO:0000256" key="1">
    <source>
        <dbReference type="ARBA" id="ARBA00023098"/>
    </source>
</evidence>
<reference evidence="6" key="1">
    <citation type="submission" date="2009-01" db="EMBL/GenBank/DDBJ databases">
        <title>Complete sequence of Anaeromyxobacter dehalogenans 2CP-1.</title>
        <authorList>
            <consortium name="US DOE Joint Genome Institute"/>
            <person name="Lucas S."/>
            <person name="Copeland A."/>
            <person name="Lapidus A."/>
            <person name="Glavina del Rio T."/>
            <person name="Dalin E."/>
            <person name="Tice H."/>
            <person name="Bruce D."/>
            <person name="Goodwin L."/>
            <person name="Pitluck S."/>
            <person name="Saunders E."/>
            <person name="Brettin T."/>
            <person name="Detter J.C."/>
            <person name="Han C."/>
            <person name="Larimer F."/>
            <person name="Land M."/>
            <person name="Hauser L."/>
            <person name="Kyrpides N."/>
            <person name="Ovchinnikova G."/>
            <person name="Beliaev A.S."/>
            <person name="Richardson P."/>
        </authorList>
    </citation>
    <scope>NUCLEOTIDE SEQUENCE</scope>
    <source>
        <strain evidence="6">2CP-1</strain>
    </source>
</reference>